<name>X0V306_9ZZZZ</name>
<gene>
    <name evidence="1" type="ORF">S01H1_42320</name>
</gene>
<reference evidence="1" key="1">
    <citation type="journal article" date="2014" name="Front. Microbiol.">
        <title>High frequency of phylogenetically diverse reductive dehalogenase-homologous genes in deep subseafloor sedimentary metagenomes.</title>
        <authorList>
            <person name="Kawai M."/>
            <person name="Futagami T."/>
            <person name="Toyoda A."/>
            <person name="Takaki Y."/>
            <person name="Nishi S."/>
            <person name="Hori S."/>
            <person name="Arai W."/>
            <person name="Tsubouchi T."/>
            <person name="Morono Y."/>
            <person name="Uchiyama I."/>
            <person name="Ito T."/>
            <person name="Fujiyama A."/>
            <person name="Inagaki F."/>
            <person name="Takami H."/>
        </authorList>
    </citation>
    <scope>NUCLEOTIDE SEQUENCE</scope>
    <source>
        <strain evidence="1">Expedition CK06-06</strain>
    </source>
</reference>
<comment type="caution">
    <text evidence="1">The sequence shown here is derived from an EMBL/GenBank/DDBJ whole genome shotgun (WGS) entry which is preliminary data.</text>
</comment>
<accession>X0V306</accession>
<dbReference type="EMBL" id="BARS01026904">
    <property type="protein sequence ID" value="GAG05807.1"/>
    <property type="molecule type" value="Genomic_DNA"/>
</dbReference>
<sequence length="125" mass="13454">AGRIYQLTRKLARAPRKMTRAAFLERFARGALDLGLIGDLQPYFDHVGLSRDRLAAITDEGGLVRGPEALSRLWELIDALDHDGSPDSVDVSEAVPVEQADQPAPATMAGLAVGLCQLLYRAEGA</sequence>
<protein>
    <submittedName>
        <fullName evidence="1">Uncharacterized protein</fullName>
    </submittedName>
</protein>
<dbReference type="AlphaFoldDB" id="X0V306"/>
<evidence type="ECO:0000313" key="1">
    <source>
        <dbReference type="EMBL" id="GAG05807.1"/>
    </source>
</evidence>
<organism evidence="1">
    <name type="scientific">marine sediment metagenome</name>
    <dbReference type="NCBI Taxonomy" id="412755"/>
    <lineage>
        <taxon>unclassified sequences</taxon>
        <taxon>metagenomes</taxon>
        <taxon>ecological metagenomes</taxon>
    </lineage>
</organism>
<proteinExistence type="predicted"/>
<feature type="non-terminal residue" evidence="1">
    <location>
        <position position="1"/>
    </location>
</feature>